<evidence type="ECO:0000256" key="3">
    <source>
        <dbReference type="SAM" id="SignalP"/>
    </source>
</evidence>
<dbReference type="RefSeq" id="XP_003200569.1">
    <property type="nucleotide sequence ID" value="XM_003200521.5"/>
</dbReference>
<dbReference type="PROSITE" id="PS00615">
    <property type="entry name" value="C_TYPE_LECTIN_1"/>
    <property type="match status" value="1"/>
</dbReference>
<dbReference type="Bgee" id="ENSDARG00000099500">
    <property type="expression patterns" value="Expressed in zone of skin and 15 other cell types or tissues"/>
</dbReference>
<keyword evidence="2" id="KW-1015">Disulfide bond</keyword>
<dbReference type="OrthoDB" id="6366227at2759"/>
<dbReference type="GeneTree" id="ENSGT00950000183186"/>
<dbReference type="HOGENOM" id="CLU_049894_6_1_1"/>
<keyword evidence="1" id="KW-0430">Lectin</keyword>
<accession>E7F0Y1</accession>
<dbReference type="PANTHER" id="PTHR22799:SF3">
    <property type="entry name" value="TETRANECTIN"/>
    <property type="match status" value="1"/>
</dbReference>
<reference evidence="5 6" key="1">
    <citation type="journal article" date="2013" name="Nature">
        <title>The zebrafish reference genome sequence and its relationship to the human genome.</title>
        <authorList>
            <consortium name="Genome Reference Consortium Zebrafish"/>
            <person name="Howe K."/>
            <person name="Clark M.D."/>
            <person name="Torroja C.F."/>
            <person name="Torrance J."/>
            <person name="Berthelot C."/>
            <person name="Muffato M."/>
            <person name="Collins J.E."/>
            <person name="Humphray S."/>
            <person name="McLaren K."/>
            <person name="Matthews L."/>
            <person name="McLaren S."/>
            <person name="Sealy I."/>
            <person name="Caccamo M."/>
            <person name="Churcher C."/>
            <person name="Scott C."/>
            <person name="Barrett J.C."/>
            <person name="Koch R."/>
            <person name="Rauch G.J."/>
            <person name="White S."/>
            <person name="Chow W."/>
            <person name="Kilian B."/>
            <person name="Quintais L.T."/>
            <person name="Guerra-Assuncao J.A."/>
            <person name="Zhou Y."/>
            <person name="Gu Y."/>
            <person name="Yen J."/>
            <person name="Vogel J.H."/>
            <person name="Eyre T."/>
            <person name="Redmond S."/>
            <person name="Banerjee R."/>
            <person name="Chi J."/>
            <person name="Fu B."/>
            <person name="Langley E."/>
            <person name="Maguire S.F."/>
            <person name="Laird G.K."/>
            <person name="Lloyd D."/>
            <person name="Kenyon E."/>
            <person name="Donaldson S."/>
            <person name="Sehra H."/>
            <person name="Almeida-King J."/>
            <person name="Loveland J."/>
            <person name="Trevanion S."/>
            <person name="Jones M."/>
            <person name="Quail M."/>
            <person name="Willey D."/>
            <person name="Hunt A."/>
            <person name="Burton J."/>
            <person name="Sims S."/>
            <person name="McLay K."/>
            <person name="Plumb B."/>
            <person name="Davis J."/>
            <person name="Clee C."/>
            <person name="Oliver K."/>
            <person name="Clark R."/>
            <person name="Riddle C."/>
            <person name="Elliot D."/>
            <person name="Eliott D."/>
            <person name="Threadgold G."/>
            <person name="Harden G."/>
            <person name="Ware D."/>
            <person name="Begum S."/>
            <person name="Mortimore B."/>
            <person name="Mortimer B."/>
            <person name="Kerry G."/>
            <person name="Heath P."/>
            <person name="Phillimore B."/>
            <person name="Tracey A."/>
            <person name="Corby N."/>
            <person name="Dunn M."/>
            <person name="Johnson C."/>
            <person name="Wood J."/>
            <person name="Clark S."/>
            <person name="Pelan S."/>
            <person name="Griffiths G."/>
            <person name="Smith M."/>
            <person name="Glithero R."/>
            <person name="Howden P."/>
            <person name="Barker N."/>
            <person name="Lloyd C."/>
            <person name="Stevens C."/>
            <person name="Harley J."/>
            <person name="Holt K."/>
            <person name="Panagiotidis G."/>
            <person name="Lovell J."/>
            <person name="Beasley H."/>
            <person name="Henderson C."/>
            <person name="Gordon D."/>
            <person name="Auger K."/>
            <person name="Wright D."/>
            <person name="Collins J."/>
            <person name="Raisen C."/>
            <person name="Dyer L."/>
            <person name="Leung K."/>
            <person name="Robertson L."/>
            <person name="Ambridge K."/>
            <person name="Leongamornlert D."/>
            <person name="McGuire S."/>
            <person name="Gilderthorp R."/>
            <person name="Griffiths C."/>
            <person name="Manthravadi D."/>
            <person name="Nichol S."/>
            <person name="Barker G."/>
            <person name="Whitehead S."/>
            <person name="Kay M."/>
            <person name="Brown J."/>
            <person name="Murnane C."/>
            <person name="Gray E."/>
            <person name="Humphries M."/>
            <person name="Sycamore N."/>
            <person name="Barker D."/>
            <person name="Saunders D."/>
            <person name="Wallis J."/>
            <person name="Babbage A."/>
            <person name="Hammond S."/>
            <person name="Mashreghi-Mohammadi M."/>
            <person name="Barr L."/>
            <person name="Martin S."/>
            <person name="Wray P."/>
            <person name="Ellington A."/>
            <person name="Matthews N."/>
            <person name="Ellwood M."/>
            <person name="Woodmansey R."/>
            <person name="Clark G."/>
            <person name="Cooper J."/>
            <person name="Cooper J."/>
            <person name="Tromans A."/>
            <person name="Grafham D."/>
            <person name="Skuce C."/>
            <person name="Pandian R."/>
            <person name="Andrews R."/>
            <person name="Harrison E."/>
            <person name="Kimberley A."/>
            <person name="Garnett J."/>
            <person name="Fosker N."/>
            <person name="Hall R."/>
            <person name="Garner P."/>
            <person name="Kelly D."/>
            <person name="Bird C."/>
            <person name="Palmer S."/>
            <person name="Gehring I."/>
            <person name="Berger A."/>
            <person name="Dooley C.M."/>
            <person name="Ersan-Urun Z."/>
            <person name="Eser C."/>
            <person name="Geiger H."/>
            <person name="Geisler M."/>
            <person name="Karotki L."/>
            <person name="Kirn A."/>
            <person name="Konantz J."/>
            <person name="Konantz M."/>
            <person name="Oberlander M."/>
            <person name="Rudolph-Geiger S."/>
            <person name="Teucke M."/>
            <person name="Lanz C."/>
            <person name="Raddatz G."/>
            <person name="Osoegawa K."/>
            <person name="Zhu B."/>
            <person name="Rapp A."/>
            <person name="Widaa S."/>
            <person name="Langford C."/>
            <person name="Yang F."/>
            <person name="Schuster S.C."/>
            <person name="Carter N.P."/>
            <person name="Harrow J."/>
            <person name="Ning Z."/>
            <person name="Herrero J."/>
            <person name="Searle S.M."/>
            <person name="Enright A."/>
            <person name="Geisler R."/>
            <person name="Plasterk R.H."/>
            <person name="Lee C."/>
            <person name="Westerfield M."/>
            <person name="de Jong P.J."/>
            <person name="Zon L.I."/>
            <person name="Postlethwait J.H."/>
            <person name="Nusslein-Volhard C."/>
            <person name="Hubbard T.J."/>
            <person name="Roest Crollius H."/>
            <person name="Rogers J."/>
            <person name="Stemple D.L."/>
        </authorList>
    </citation>
    <scope>NUCLEOTIDE SEQUENCE [LARGE SCALE GENOMIC DNA]</scope>
    <source>
        <strain evidence="5 6">Tuebingen</strain>
    </source>
</reference>
<dbReference type="PANTHER" id="PTHR22799">
    <property type="entry name" value="TETRANECTIN-RELATED"/>
    <property type="match status" value="1"/>
</dbReference>
<evidence type="ECO:0000313" key="8">
    <source>
        <dbReference type="ZFIN" id="ZDB-GENE-111027-16"/>
    </source>
</evidence>
<dbReference type="KEGG" id="dre:100537161"/>
<dbReference type="STRING" id="7955.ENSDARP00000131440"/>
<dbReference type="FunFam" id="3.10.100.10:FF:000010">
    <property type="entry name" value="C-type lectin domain family 3 member A"/>
    <property type="match status" value="1"/>
</dbReference>
<dbReference type="Ensembl" id="ENSDART00000169053.2">
    <property type="protein sequence ID" value="ENSDARP00000131440.1"/>
    <property type="gene ID" value="ENSDARG00000099500.2"/>
</dbReference>
<dbReference type="GO" id="GO:0030282">
    <property type="term" value="P:bone mineralization"/>
    <property type="evidence" value="ECO:0000318"/>
    <property type="project" value="GO_Central"/>
</dbReference>
<keyword evidence="3" id="KW-0732">Signal</keyword>
<evidence type="ECO:0000313" key="7">
    <source>
        <dbReference type="RefSeq" id="XP_003200569.1"/>
    </source>
</evidence>
<dbReference type="RefSeq" id="XP_003200569.1">
    <property type="nucleotide sequence ID" value="XM_003200521.6"/>
</dbReference>
<dbReference type="Pfam" id="PF00059">
    <property type="entry name" value="Lectin_C"/>
    <property type="match status" value="1"/>
</dbReference>
<dbReference type="InterPro" id="IPR001304">
    <property type="entry name" value="C-type_lectin-like"/>
</dbReference>
<dbReference type="Proteomes" id="UP000000437">
    <property type="component" value="Chromosome 19"/>
</dbReference>
<feature type="signal peptide" evidence="3">
    <location>
        <begin position="1"/>
        <end position="24"/>
    </location>
</feature>
<name>E7F0Y1_DANRE</name>
<feature type="chain" id="PRO_5044730126" evidence="3">
    <location>
        <begin position="25"/>
        <end position="200"/>
    </location>
</feature>
<proteinExistence type="predicted"/>
<dbReference type="SMR" id="E7F0Y1"/>
<evidence type="ECO:0000256" key="2">
    <source>
        <dbReference type="ARBA" id="ARBA00023157"/>
    </source>
</evidence>
<dbReference type="GO" id="GO:0005615">
    <property type="term" value="C:extracellular space"/>
    <property type="evidence" value="ECO:0000318"/>
    <property type="project" value="GO_Central"/>
</dbReference>
<dbReference type="InterPro" id="IPR051663">
    <property type="entry name" value="CLec_Tetranectin-domain"/>
</dbReference>
<evidence type="ECO:0000256" key="1">
    <source>
        <dbReference type="ARBA" id="ARBA00022734"/>
    </source>
</evidence>
<dbReference type="OMA" id="MEFRRTC"/>
<dbReference type="GO" id="GO:0001503">
    <property type="term" value="P:ossification"/>
    <property type="evidence" value="ECO:0000318"/>
    <property type="project" value="GO_Central"/>
</dbReference>
<dbReference type="InterPro" id="IPR016187">
    <property type="entry name" value="CTDL_fold"/>
</dbReference>
<evidence type="ECO:0000313" key="6">
    <source>
        <dbReference type="Proteomes" id="UP000000437"/>
    </source>
</evidence>
<gene>
    <name evidence="5 7 8" type="primary">clec3bb</name>
</gene>
<dbReference type="SMART" id="SM00034">
    <property type="entry name" value="CLECT"/>
    <property type="match status" value="1"/>
</dbReference>
<reference evidence="5" key="2">
    <citation type="submission" date="2015-06" db="UniProtKB">
        <authorList>
            <consortium name="Ensembl"/>
        </authorList>
    </citation>
    <scope>IDENTIFICATION</scope>
    <source>
        <strain evidence="5">Tuebingen</strain>
    </source>
</reference>
<dbReference type="AGR" id="ZFIN:ZDB-GENE-111027-16"/>
<dbReference type="PROSITE" id="PS50041">
    <property type="entry name" value="C_TYPE_LECTIN_2"/>
    <property type="match status" value="1"/>
</dbReference>
<dbReference type="EMBL" id="FO704785">
    <property type="status" value="NOT_ANNOTATED_CDS"/>
    <property type="molecule type" value="Genomic_DNA"/>
</dbReference>
<evidence type="ECO:0000259" key="4">
    <source>
        <dbReference type="PROSITE" id="PS50041"/>
    </source>
</evidence>
<protein>
    <submittedName>
        <fullName evidence="5">C-type lectin domain family 3, member Bb</fullName>
    </submittedName>
    <submittedName>
        <fullName evidence="7">Tetranectin</fullName>
    </submittedName>
</protein>
<dbReference type="PaxDb" id="7955-ENSDARP00000046343"/>
<evidence type="ECO:0000313" key="5">
    <source>
        <dbReference type="Ensembl" id="ENSDARP00000131440"/>
    </source>
</evidence>
<reference evidence="7" key="3">
    <citation type="submission" date="2023-09" db="UniProtKB">
        <authorList>
            <consortium name="RefSeq"/>
        </authorList>
    </citation>
    <scope>IDENTIFICATION</scope>
    <source>
        <strain evidence="7">Tuebingen</strain>
    </source>
</reference>
<dbReference type="GO" id="GO:0030246">
    <property type="term" value="F:carbohydrate binding"/>
    <property type="evidence" value="ECO:0007669"/>
    <property type="project" value="UniProtKB-KW"/>
</dbReference>
<dbReference type="PhylomeDB" id="E7F0Y1"/>
<organism evidence="5">
    <name type="scientific">Danio rerio</name>
    <name type="common">Zebrafish</name>
    <name type="synonym">Brachydanio rerio</name>
    <dbReference type="NCBI Taxonomy" id="7955"/>
    <lineage>
        <taxon>Eukaryota</taxon>
        <taxon>Metazoa</taxon>
        <taxon>Chordata</taxon>
        <taxon>Craniata</taxon>
        <taxon>Vertebrata</taxon>
        <taxon>Euteleostomi</taxon>
        <taxon>Actinopterygii</taxon>
        <taxon>Neopterygii</taxon>
        <taxon>Teleostei</taxon>
        <taxon>Ostariophysi</taxon>
        <taxon>Cypriniformes</taxon>
        <taxon>Danionidae</taxon>
        <taxon>Danioninae</taxon>
        <taxon>Danio</taxon>
    </lineage>
</organism>
<keyword evidence="6" id="KW-1185">Reference proteome</keyword>
<dbReference type="SUPFAM" id="SSF56436">
    <property type="entry name" value="C-type lectin-like"/>
    <property type="match status" value="1"/>
</dbReference>
<accession>A0A8M1RFL2</accession>
<dbReference type="Gene3D" id="3.10.100.10">
    <property type="entry name" value="Mannose-Binding Protein A, subunit A"/>
    <property type="match status" value="1"/>
</dbReference>
<dbReference type="InterPro" id="IPR018378">
    <property type="entry name" value="C-type_lectin_CS"/>
</dbReference>
<dbReference type="InterPro" id="IPR016186">
    <property type="entry name" value="C-type_lectin-like/link_sf"/>
</dbReference>
<dbReference type="GeneID" id="100537161"/>
<dbReference type="AlphaFoldDB" id="E7F0Y1"/>
<dbReference type="CTD" id="100537161"/>
<dbReference type="ZFIN" id="ZDB-GENE-111027-16">
    <property type="gene designation" value="clec3bb"/>
</dbReference>
<dbReference type="eggNOG" id="KOG4297">
    <property type="taxonomic scope" value="Eukaryota"/>
</dbReference>
<sequence>MTLRDGRFLLPLLLLTLFTHSSLQQQNTSKKKTPDKKDSESRVSAALEDLQQQISDIVEELNLLKEQQALQTVCLKGTKIHGKCFLADSMKKRYHTANEDCIAKGGILATPLSSAQNTQLYEYMRQSISADAEIWLGVNDMQTEGLWTDQTGSAIRYKNWKLPQPDGGSAQNCAVLTSGGKWLDESCREERASICEFNIV</sequence>
<feature type="domain" description="C-type lectin" evidence="4">
    <location>
        <begin position="80"/>
        <end position="196"/>
    </location>
</feature>